<dbReference type="GO" id="GO:0005886">
    <property type="term" value="C:plasma membrane"/>
    <property type="evidence" value="ECO:0007669"/>
    <property type="project" value="UniProtKB-SubCell"/>
</dbReference>
<keyword evidence="3" id="KW-0813">Transport</keyword>
<sequence length="306" mass="32443">MPTTGAAVDVRGLRKSFGRTVALDGLDLTVEAGQIAGFLGPNGAGKTTTLRVLLGLLRAEATTLRVLGADPWTDAVELHRRIAYVPGDVNLWPNLTGGQIIDILSRLRGGVRPARRDELVQRFDLDPSKKARTYSKGNRQKVALIAALASDAELLLLDEPTAGLDPIMDAEFRTCVRQVQADGGSVLLSSHIFAEVERLCDTVTIIRKGHTVEAGTLAELRHLNRTSVSVVLGDSGGGLSRIAGVHDLALDGPHASFTVADEDLGTVLAALAPLKPQSLVCTPPSLEEIFLRHYGTELSALASPAS</sequence>
<dbReference type="GO" id="GO:0005524">
    <property type="term" value="F:ATP binding"/>
    <property type="evidence" value="ECO:0007669"/>
    <property type="project" value="UniProtKB-KW"/>
</dbReference>
<keyword evidence="6" id="KW-0046">Antibiotic resistance</keyword>
<dbReference type="InterPro" id="IPR003439">
    <property type="entry name" value="ABC_transporter-like_ATP-bd"/>
</dbReference>
<evidence type="ECO:0000256" key="4">
    <source>
        <dbReference type="ARBA" id="ARBA00022741"/>
    </source>
</evidence>
<feature type="domain" description="ABC transporter" evidence="7">
    <location>
        <begin position="8"/>
        <end position="233"/>
    </location>
</feature>
<dbReference type="InterPro" id="IPR050763">
    <property type="entry name" value="ABC_transporter_ATP-binding"/>
</dbReference>
<organism evidence="8 9">
    <name type="scientific">Leifsonia shinshuensis</name>
    <dbReference type="NCBI Taxonomy" id="150026"/>
    <lineage>
        <taxon>Bacteria</taxon>
        <taxon>Bacillati</taxon>
        <taxon>Actinomycetota</taxon>
        <taxon>Actinomycetes</taxon>
        <taxon>Micrococcales</taxon>
        <taxon>Microbacteriaceae</taxon>
        <taxon>Leifsonia</taxon>
    </lineage>
</organism>
<gene>
    <name evidence="8" type="ORF">HNR13_001191</name>
</gene>
<proteinExistence type="inferred from homology"/>
<keyword evidence="5 8" id="KW-0067">ATP-binding</keyword>
<dbReference type="EMBL" id="JACCFL010000001">
    <property type="protein sequence ID" value="NYJ22904.1"/>
    <property type="molecule type" value="Genomic_DNA"/>
</dbReference>
<dbReference type="InterPro" id="IPR025302">
    <property type="entry name" value="DrrA1/2-like_C"/>
</dbReference>
<dbReference type="GO" id="GO:0016887">
    <property type="term" value="F:ATP hydrolysis activity"/>
    <property type="evidence" value="ECO:0007669"/>
    <property type="project" value="InterPro"/>
</dbReference>
<dbReference type="Gene3D" id="3.40.50.300">
    <property type="entry name" value="P-loop containing nucleotide triphosphate hydrolases"/>
    <property type="match status" value="1"/>
</dbReference>
<dbReference type="Pfam" id="PF13732">
    <property type="entry name" value="DrrA1-3_C"/>
    <property type="match status" value="1"/>
</dbReference>
<reference evidence="8 9" key="1">
    <citation type="submission" date="2020-07" db="EMBL/GenBank/DDBJ databases">
        <title>Sequencing the genomes of 1000 actinobacteria strains.</title>
        <authorList>
            <person name="Klenk H.-P."/>
        </authorList>
    </citation>
    <scope>NUCLEOTIDE SEQUENCE [LARGE SCALE GENOMIC DNA]</scope>
    <source>
        <strain evidence="8 9">DSM 15165</strain>
    </source>
</reference>
<dbReference type="InterPro" id="IPR017871">
    <property type="entry name" value="ABC_transporter-like_CS"/>
</dbReference>
<dbReference type="InterPro" id="IPR003593">
    <property type="entry name" value="AAA+_ATPase"/>
</dbReference>
<dbReference type="GO" id="GO:0046677">
    <property type="term" value="P:response to antibiotic"/>
    <property type="evidence" value="ECO:0007669"/>
    <property type="project" value="UniProtKB-KW"/>
</dbReference>
<dbReference type="Proteomes" id="UP000578352">
    <property type="component" value="Unassembled WGS sequence"/>
</dbReference>
<dbReference type="SMART" id="SM00382">
    <property type="entry name" value="AAA"/>
    <property type="match status" value="1"/>
</dbReference>
<evidence type="ECO:0000313" key="9">
    <source>
        <dbReference type="Proteomes" id="UP000578352"/>
    </source>
</evidence>
<comment type="similarity">
    <text evidence="2">Belongs to the ABC transporter superfamily.</text>
</comment>
<evidence type="ECO:0000256" key="1">
    <source>
        <dbReference type="ARBA" id="ARBA00004202"/>
    </source>
</evidence>
<comment type="subcellular location">
    <subcellularLocation>
        <location evidence="1">Cell membrane</location>
        <topology evidence="1">Peripheral membrane protein</topology>
    </subcellularLocation>
</comment>
<evidence type="ECO:0000256" key="6">
    <source>
        <dbReference type="ARBA" id="ARBA00023251"/>
    </source>
</evidence>
<dbReference type="PROSITE" id="PS50893">
    <property type="entry name" value="ABC_TRANSPORTER_2"/>
    <property type="match status" value="1"/>
</dbReference>
<comment type="caution">
    <text evidence="8">The sequence shown here is derived from an EMBL/GenBank/DDBJ whole genome shotgun (WGS) entry which is preliminary data.</text>
</comment>
<dbReference type="AlphaFoldDB" id="A0A853CUM7"/>
<dbReference type="CDD" id="cd03230">
    <property type="entry name" value="ABC_DR_subfamily_A"/>
    <property type="match status" value="1"/>
</dbReference>
<evidence type="ECO:0000256" key="5">
    <source>
        <dbReference type="ARBA" id="ARBA00022840"/>
    </source>
</evidence>
<dbReference type="SUPFAM" id="SSF52540">
    <property type="entry name" value="P-loop containing nucleoside triphosphate hydrolases"/>
    <property type="match status" value="1"/>
</dbReference>
<dbReference type="Pfam" id="PF00005">
    <property type="entry name" value="ABC_tran"/>
    <property type="match status" value="1"/>
</dbReference>
<keyword evidence="4" id="KW-0547">Nucleotide-binding</keyword>
<name>A0A853CUM7_9MICO</name>
<dbReference type="PANTHER" id="PTHR42711:SF5">
    <property type="entry name" value="ABC TRANSPORTER ATP-BINDING PROTEIN NATA"/>
    <property type="match status" value="1"/>
</dbReference>
<dbReference type="InterPro" id="IPR027417">
    <property type="entry name" value="P-loop_NTPase"/>
</dbReference>
<dbReference type="PROSITE" id="PS00211">
    <property type="entry name" value="ABC_TRANSPORTER_1"/>
    <property type="match status" value="1"/>
</dbReference>
<dbReference type="PANTHER" id="PTHR42711">
    <property type="entry name" value="ABC TRANSPORTER ATP-BINDING PROTEIN"/>
    <property type="match status" value="1"/>
</dbReference>
<dbReference type="RefSeq" id="WP_179604899.1">
    <property type="nucleotide sequence ID" value="NZ_BAABEH010000001.1"/>
</dbReference>
<evidence type="ECO:0000259" key="7">
    <source>
        <dbReference type="PROSITE" id="PS50893"/>
    </source>
</evidence>
<evidence type="ECO:0000256" key="2">
    <source>
        <dbReference type="ARBA" id="ARBA00005417"/>
    </source>
</evidence>
<evidence type="ECO:0000313" key="8">
    <source>
        <dbReference type="EMBL" id="NYJ22904.1"/>
    </source>
</evidence>
<protein>
    <submittedName>
        <fullName evidence="8">ABC-2 type transport system ATP-binding protein</fullName>
    </submittedName>
</protein>
<evidence type="ECO:0000256" key="3">
    <source>
        <dbReference type="ARBA" id="ARBA00022448"/>
    </source>
</evidence>
<accession>A0A853CUM7</accession>